<keyword evidence="8" id="KW-0472">Membrane</keyword>
<dbReference type="EMBL" id="JAUKPO010000010">
    <property type="protein sequence ID" value="MDO1448242.1"/>
    <property type="molecule type" value="Genomic_DNA"/>
</dbReference>
<accession>A0ABT8RBV9</accession>
<dbReference type="SUPFAM" id="SSF48452">
    <property type="entry name" value="TPR-like"/>
    <property type="match status" value="1"/>
</dbReference>
<evidence type="ECO:0000256" key="2">
    <source>
        <dbReference type="ARBA" id="ARBA00022490"/>
    </source>
</evidence>
<feature type="coiled-coil region" evidence="7">
    <location>
        <begin position="315"/>
        <end position="342"/>
    </location>
</feature>
<dbReference type="InterPro" id="IPR011990">
    <property type="entry name" value="TPR-like_helical_dom_sf"/>
</dbReference>
<dbReference type="Pfam" id="PF13374">
    <property type="entry name" value="TPR_10"/>
    <property type="match status" value="1"/>
</dbReference>
<keyword evidence="7" id="KW-0175">Coiled coil</keyword>
<gene>
    <name evidence="10" type="ORF">Q0590_18350</name>
</gene>
<evidence type="ECO:0000256" key="6">
    <source>
        <dbReference type="PROSITE-ProRule" id="PRU00339"/>
    </source>
</evidence>
<keyword evidence="4 6" id="KW-0802">TPR repeat</keyword>
<keyword evidence="3" id="KW-0677">Repeat</keyword>
<dbReference type="SMART" id="SM00028">
    <property type="entry name" value="TPR"/>
    <property type="match status" value="5"/>
</dbReference>
<sequence length="577" mass="67207">MKILIACLVLIGFSFPSFSKESIDKLTAQLSVHQAADTVRVNLLNKLGYEYWIVDPVKSEDFGKQAIQLATSLAYKPGMAFGNRIVGVSHWARGQYPEALQYLISGLTIYEKLKDWKGVASMYNNIGLVYHDQRNYTQALKYFEQALAMAKTTGYKKLQIITLDNLGNTYFQMKQYAKAETLYLQHLQLSKTENLTYSIAVSYSNLGQLHLERNNVETALAYFLQSTEIRSAIEDREGIAMCHYYIGKAYLAKKKYAEAEQYLLKGIDISRQVNTLRWLTSIYETLKDLEKQRGNYQQATAYFEEFMTKKDSLFNLEKSRQIAEMQTKYETLQKEQKLKAQQQELALLKEHNRFQKLLKNGLLMGMGAIAVITYLIISRQRLRIRKNKELLIKNQEIYQTEQALAKAQLENARLQELKLIEELEVKNKKLTSYSLNFIQKNELMEEVKLNLNQLKKSKNTENTRELNGLSRLMEQSVQIDKDWEDFQRNFGEVHKDFYRILKAYYPDLTNHELKLCTLLKLNMNLKEAANIMGISPESVKKARYRLRKKFNLSREENLIDHIIHLEKQANVETMNVA</sequence>
<evidence type="ECO:0000256" key="7">
    <source>
        <dbReference type="SAM" id="Coils"/>
    </source>
</evidence>
<keyword evidence="8" id="KW-1133">Transmembrane helix</keyword>
<dbReference type="SUPFAM" id="SSF46894">
    <property type="entry name" value="C-terminal effector domain of the bipartite response regulators"/>
    <property type="match status" value="1"/>
</dbReference>
<dbReference type="InterPro" id="IPR051476">
    <property type="entry name" value="Bac_ResReg_Asp_Phosphatase"/>
</dbReference>
<evidence type="ECO:0000256" key="1">
    <source>
        <dbReference type="ARBA" id="ARBA00004496"/>
    </source>
</evidence>
<feature type="chain" id="PRO_5045723385" evidence="9">
    <location>
        <begin position="20"/>
        <end position="577"/>
    </location>
</feature>
<dbReference type="PROSITE" id="PS50005">
    <property type="entry name" value="TPR"/>
    <property type="match status" value="2"/>
</dbReference>
<feature type="repeat" description="TPR" evidence="6">
    <location>
        <begin position="200"/>
        <end position="233"/>
    </location>
</feature>
<dbReference type="Pfam" id="PF13424">
    <property type="entry name" value="TPR_12"/>
    <property type="match status" value="2"/>
</dbReference>
<feature type="repeat" description="TPR" evidence="6">
    <location>
        <begin position="120"/>
        <end position="153"/>
    </location>
</feature>
<evidence type="ECO:0000256" key="9">
    <source>
        <dbReference type="SAM" id="SignalP"/>
    </source>
</evidence>
<protein>
    <submittedName>
        <fullName evidence="10">Tetratricopeptide repeat protein</fullName>
    </submittedName>
</protein>
<keyword evidence="8" id="KW-0812">Transmembrane</keyword>
<keyword evidence="11" id="KW-1185">Reference proteome</keyword>
<dbReference type="Gene3D" id="1.25.40.10">
    <property type="entry name" value="Tetratricopeptide repeat domain"/>
    <property type="match status" value="1"/>
</dbReference>
<comment type="caution">
    <text evidence="10">The sequence shown here is derived from an EMBL/GenBank/DDBJ whole genome shotgun (WGS) entry which is preliminary data.</text>
</comment>
<keyword evidence="2" id="KW-0963">Cytoplasm</keyword>
<reference evidence="10" key="1">
    <citation type="submission" date="2023-07" db="EMBL/GenBank/DDBJ databases">
        <title>The genome sequence of Rhodocytophaga aerolata KACC 12507.</title>
        <authorList>
            <person name="Zhang X."/>
        </authorList>
    </citation>
    <scope>NUCLEOTIDE SEQUENCE</scope>
    <source>
        <strain evidence="10">KACC 12507</strain>
    </source>
</reference>
<organism evidence="10 11">
    <name type="scientific">Rhodocytophaga aerolata</name>
    <dbReference type="NCBI Taxonomy" id="455078"/>
    <lineage>
        <taxon>Bacteria</taxon>
        <taxon>Pseudomonadati</taxon>
        <taxon>Bacteroidota</taxon>
        <taxon>Cytophagia</taxon>
        <taxon>Cytophagales</taxon>
        <taxon>Rhodocytophagaceae</taxon>
        <taxon>Rhodocytophaga</taxon>
    </lineage>
</organism>
<evidence type="ECO:0000256" key="4">
    <source>
        <dbReference type="ARBA" id="ARBA00022803"/>
    </source>
</evidence>
<evidence type="ECO:0000313" key="10">
    <source>
        <dbReference type="EMBL" id="MDO1448242.1"/>
    </source>
</evidence>
<feature type="signal peptide" evidence="9">
    <location>
        <begin position="1"/>
        <end position="19"/>
    </location>
</feature>
<dbReference type="InterPro" id="IPR019734">
    <property type="entry name" value="TPR_rpt"/>
</dbReference>
<dbReference type="PROSITE" id="PS50293">
    <property type="entry name" value="TPR_REGION"/>
    <property type="match status" value="1"/>
</dbReference>
<evidence type="ECO:0000256" key="5">
    <source>
        <dbReference type="ARBA" id="ARBA00038253"/>
    </source>
</evidence>
<comment type="subcellular location">
    <subcellularLocation>
        <location evidence="1">Cytoplasm</location>
    </subcellularLocation>
</comment>
<dbReference type="Proteomes" id="UP001168528">
    <property type="component" value="Unassembled WGS sequence"/>
</dbReference>
<keyword evidence="9" id="KW-0732">Signal</keyword>
<evidence type="ECO:0000313" key="11">
    <source>
        <dbReference type="Proteomes" id="UP001168528"/>
    </source>
</evidence>
<evidence type="ECO:0000256" key="3">
    <source>
        <dbReference type="ARBA" id="ARBA00022737"/>
    </source>
</evidence>
<name>A0ABT8RBV9_9BACT</name>
<comment type="similarity">
    <text evidence="5">Belongs to the Rap family.</text>
</comment>
<dbReference type="RefSeq" id="WP_302039043.1">
    <property type="nucleotide sequence ID" value="NZ_JAUKPO010000010.1"/>
</dbReference>
<feature type="coiled-coil region" evidence="7">
    <location>
        <begin position="397"/>
        <end position="464"/>
    </location>
</feature>
<dbReference type="Gene3D" id="1.10.10.10">
    <property type="entry name" value="Winged helix-like DNA-binding domain superfamily/Winged helix DNA-binding domain"/>
    <property type="match status" value="1"/>
</dbReference>
<evidence type="ECO:0000256" key="8">
    <source>
        <dbReference type="SAM" id="Phobius"/>
    </source>
</evidence>
<proteinExistence type="inferred from homology"/>
<dbReference type="PANTHER" id="PTHR46630">
    <property type="entry name" value="TETRATRICOPEPTIDE REPEAT PROTEIN 29"/>
    <property type="match status" value="1"/>
</dbReference>
<dbReference type="InterPro" id="IPR036388">
    <property type="entry name" value="WH-like_DNA-bd_sf"/>
</dbReference>
<dbReference type="PANTHER" id="PTHR46630:SF1">
    <property type="entry name" value="TETRATRICOPEPTIDE REPEAT PROTEIN 29"/>
    <property type="match status" value="1"/>
</dbReference>
<feature type="transmembrane region" description="Helical" evidence="8">
    <location>
        <begin position="357"/>
        <end position="377"/>
    </location>
</feature>
<dbReference type="InterPro" id="IPR016032">
    <property type="entry name" value="Sig_transdc_resp-reg_C-effctor"/>
</dbReference>